<comment type="caution">
    <text evidence="2">The sequence shown here is derived from an EMBL/GenBank/DDBJ whole genome shotgun (WGS) entry which is preliminary data.</text>
</comment>
<feature type="transmembrane region" description="Helical" evidence="1">
    <location>
        <begin position="70"/>
        <end position="92"/>
    </location>
</feature>
<reference evidence="2 3" key="1">
    <citation type="journal article" date="2013" name="Genome Announc.">
        <title>Draft Genome Sequence of the Aeromonas diversa Type Strain.</title>
        <authorList>
            <person name="Farfan M."/>
            <person name="Spataro N."/>
            <person name="Sanglas A."/>
            <person name="Albarral V."/>
            <person name="Loren J.G."/>
            <person name="Bosch E."/>
            <person name="Fuste M.C."/>
        </authorList>
    </citation>
    <scope>NUCLEOTIDE SEQUENCE [LARGE SCALE GENOMIC DNA]</scope>
    <source>
        <strain evidence="2 3">2478-85</strain>
    </source>
</reference>
<keyword evidence="1" id="KW-0472">Membrane</keyword>
<keyword evidence="3" id="KW-1185">Reference proteome</keyword>
<sequence>MACVIEINPATKTVTVNRDAYDLTRVSGVQTRRLTWRDKLLNMLLLGLLTSSILFLFVPPESQGQALTLLLPGLGFVTGVVMGMFASASYAFMLEFRFGDETGVQWVTVAKSRHAREFALFKAKEQELRQALHR</sequence>
<dbReference type="eggNOG" id="ENOG502ZP9S">
    <property type="taxonomic scope" value="Bacteria"/>
</dbReference>
<dbReference type="EMBL" id="APVG01000004">
    <property type="protein sequence ID" value="ENY73468.1"/>
    <property type="molecule type" value="Genomic_DNA"/>
</dbReference>
<dbReference type="RefSeq" id="WP_005347624.1">
    <property type="nucleotide sequence ID" value="NZ_APVG01000004.1"/>
</dbReference>
<evidence type="ECO:0000313" key="3">
    <source>
        <dbReference type="Proteomes" id="UP000023775"/>
    </source>
</evidence>
<evidence type="ECO:0000313" key="2">
    <source>
        <dbReference type="EMBL" id="ENY73468.1"/>
    </source>
</evidence>
<keyword evidence="1" id="KW-1133">Transmembrane helix</keyword>
<dbReference type="Proteomes" id="UP000023775">
    <property type="component" value="Unassembled WGS sequence"/>
</dbReference>
<feature type="transmembrane region" description="Helical" evidence="1">
    <location>
        <begin position="40"/>
        <end position="58"/>
    </location>
</feature>
<dbReference type="AlphaFoldDB" id="N9VPG7"/>
<accession>N9VPG7</accession>
<organism evidence="2 3">
    <name type="scientific">Aeromonas diversa CDC 2478-85</name>
    <dbReference type="NCBI Taxonomy" id="1268237"/>
    <lineage>
        <taxon>Bacteria</taxon>
        <taxon>Pseudomonadati</taxon>
        <taxon>Pseudomonadota</taxon>
        <taxon>Gammaproteobacteria</taxon>
        <taxon>Aeromonadales</taxon>
        <taxon>Aeromonadaceae</taxon>
        <taxon>Aeromonas</taxon>
    </lineage>
</organism>
<gene>
    <name evidence="2" type="ORF">G114_02924</name>
</gene>
<proteinExistence type="predicted"/>
<dbReference type="PATRIC" id="fig|1268237.3.peg.573"/>
<protein>
    <submittedName>
        <fullName evidence="2">Uncharacterized protein</fullName>
    </submittedName>
</protein>
<name>N9VPG7_9GAMM</name>
<keyword evidence="1" id="KW-0812">Transmembrane</keyword>
<evidence type="ECO:0000256" key="1">
    <source>
        <dbReference type="SAM" id="Phobius"/>
    </source>
</evidence>